<keyword evidence="7" id="KW-1185">Reference proteome</keyword>
<dbReference type="GO" id="GO:0003700">
    <property type="term" value="F:DNA-binding transcription factor activity"/>
    <property type="evidence" value="ECO:0007669"/>
    <property type="project" value="InterPro"/>
</dbReference>
<dbReference type="Gene3D" id="1.10.10.10">
    <property type="entry name" value="Winged helix-like DNA-binding domain superfamily/Winged helix DNA-binding domain"/>
    <property type="match status" value="1"/>
</dbReference>
<accession>A0A221VZX2</accession>
<sequence>MSTNSPLRISSASGRSRLLQSPLPLLDTTMDQLRTLLAVREAGTALGAARTLGREQSSVQKQLDTLNRNFSTLCGEPLVLKQGRGKDVLFTDTGEALVELARRTLGGWLDEIHECRRRLGGTLTVATTRFTLRYLADAGQYVSAEFDRRGVELKVVHVRSGDLFGRLRAKQVDLVCGSVVTRTDDIDELADYDVMEWRRSGLSLVTNLPSAVLPGPTLRTSELPTLPLVAPVSGLITDFLHGWFGPDYRATLDISAEIDTVHYGFELLRSELSRGAMLVTRGIGEAAEQGRLPEGRGLRTIGLIDDIAPGLQVLAGLFARRGERAAHPEDHPLNLLWGAFAQQDARWKKSRAVGVEEQDG</sequence>
<dbReference type="SUPFAM" id="SSF46785">
    <property type="entry name" value="Winged helix' DNA-binding domain"/>
    <property type="match status" value="1"/>
</dbReference>
<evidence type="ECO:0000256" key="2">
    <source>
        <dbReference type="ARBA" id="ARBA00023015"/>
    </source>
</evidence>
<proteinExistence type="inferred from homology"/>
<dbReference type="RefSeq" id="WP_093940650.1">
    <property type="nucleotide sequence ID" value="NZ_CP022521.1"/>
</dbReference>
<evidence type="ECO:0000259" key="5">
    <source>
        <dbReference type="Pfam" id="PF00126"/>
    </source>
</evidence>
<organism evidence="6 7">
    <name type="scientific">Actinoalloteichus hoggarensis</name>
    <dbReference type="NCBI Taxonomy" id="1470176"/>
    <lineage>
        <taxon>Bacteria</taxon>
        <taxon>Bacillati</taxon>
        <taxon>Actinomycetota</taxon>
        <taxon>Actinomycetes</taxon>
        <taxon>Pseudonocardiales</taxon>
        <taxon>Pseudonocardiaceae</taxon>
        <taxon>Actinoalloteichus</taxon>
    </lineage>
</organism>
<dbReference type="Pfam" id="PF00126">
    <property type="entry name" value="HTH_1"/>
    <property type="match status" value="1"/>
</dbReference>
<reference evidence="6 7" key="1">
    <citation type="submission" date="2017-07" db="EMBL/GenBank/DDBJ databases">
        <title>Complete genome sequence of Actinoalloteichus hoggarensis DSM 45943, type strain of Actinoalloteichus hoggarensis.</title>
        <authorList>
            <person name="Ruckert C."/>
            <person name="Nouioui I."/>
            <person name="Willmese J."/>
            <person name="van Wezel G."/>
            <person name="Klenk H.-P."/>
            <person name="Kalinowski J."/>
            <person name="Zotchev S.B."/>
        </authorList>
    </citation>
    <scope>NUCLEOTIDE SEQUENCE [LARGE SCALE GENOMIC DNA]</scope>
    <source>
        <strain evidence="6 7">DSM 45943</strain>
    </source>
</reference>
<dbReference type="Proteomes" id="UP000204221">
    <property type="component" value="Chromosome"/>
</dbReference>
<dbReference type="AlphaFoldDB" id="A0A221VZX2"/>
<dbReference type="InterPro" id="IPR000847">
    <property type="entry name" value="LysR_HTH_N"/>
</dbReference>
<evidence type="ECO:0000256" key="3">
    <source>
        <dbReference type="ARBA" id="ARBA00023125"/>
    </source>
</evidence>
<feature type="domain" description="HTH lysR-type" evidence="5">
    <location>
        <begin position="30"/>
        <end position="95"/>
    </location>
</feature>
<evidence type="ECO:0000313" key="6">
    <source>
        <dbReference type="EMBL" id="ASO19079.1"/>
    </source>
</evidence>
<dbReference type="KEGG" id="ahg:AHOG_07155"/>
<evidence type="ECO:0000313" key="7">
    <source>
        <dbReference type="Proteomes" id="UP000204221"/>
    </source>
</evidence>
<keyword evidence="3" id="KW-0238">DNA-binding</keyword>
<evidence type="ECO:0000256" key="4">
    <source>
        <dbReference type="ARBA" id="ARBA00023163"/>
    </source>
</evidence>
<dbReference type="OrthoDB" id="3449785at2"/>
<keyword evidence="2" id="KW-0805">Transcription regulation</keyword>
<comment type="similarity">
    <text evidence="1">Belongs to the LysR transcriptional regulatory family.</text>
</comment>
<dbReference type="PANTHER" id="PTHR30126">
    <property type="entry name" value="HTH-TYPE TRANSCRIPTIONAL REGULATOR"/>
    <property type="match status" value="1"/>
</dbReference>
<dbReference type="InterPro" id="IPR036390">
    <property type="entry name" value="WH_DNA-bd_sf"/>
</dbReference>
<dbReference type="PANTHER" id="PTHR30126:SF40">
    <property type="entry name" value="HTH-TYPE TRANSCRIPTIONAL REGULATOR GLTR"/>
    <property type="match status" value="1"/>
</dbReference>
<dbReference type="GO" id="GO:0000976">
    <property type="term" value="F:transcription cis-regulatory region binding"/>
    <property type="evidence" value="ECO:0007669"/>
    <property type="project" value="TreeGrafter"/>
</dbReference>
<dbReference type="EMBL" id="CP022521">
    <property type="protein sequence ID" value="ASO19079.1"/>
    <property type="molecule type" value="Genomic_DNA"/>
</dbReference>
<gene>
    <name evidence="6" type="ORF">AHOG_07155</name>
</gene>
<evidence type="ECO:0000256" key="1">
    <source>
        <dbReference type="ARBA" id="ARBA00009437"/>
    </source>
</evidence>
<dbReference type="InterPro" id="IPR036388">
    <property type="entry name" value="WH-like_DNA-bd_sf"/>
</dbReference>
<name>A0A221VZX2_9PSEU</name>
<protein>
    <submittedName>
        <fullName evidence="6">Bacterial regulatory helix-turn-helix protein, lysR family</fullName>
    </submittedName>
</protein>
<keyword evidence="4" id="KW-0804">Transcription</keyword>